<sequence length="109" mass="11898">MTTLLLRMREQFDLNKVDKGETASNFLPTFFSNCATMGKRFRSPGRLAINASDTRQVKATLSRRVEQSLVTRSTVAKGRRNGKQKRTTAGAAGGDGGGSKVSCKEVEEK</sequence>
<name>A0A077Z4X7_TRITR</name>
<dbReference type="EMBL" id="HG805911">
    <property type="protein sequence ID" value="CDW54683.1"/>
    <property type="molecule type" value="Genomic_DNA"/>
</dbReference>
<keyword evidence="3" id="KW-1185">Reference proteome</keyword>
<feature type="compositionally biased region" description="Basic residues" evidence="1">
    <location>
        <begin position="77"/>
        <end position="86"/>
    </location>
</feature>
<dbReference type="AlphaFoldDB" id="A0A077Z4X7"/>
<evidence type="ECO:0000313" key="2">
    <source>
        <dbReference type="EMBL" id="CDW54683.1"/>
    </source>
</evidence>
<reference evidence="2" key="1">
    <citation type="submission" date="2014-01" db="EMBL/GenBank/DDBJ databases">
        <authorList>
            <person name="Aslett M."/>
        </authorList>
    </citation>
    <scope>NUCLEOTIDE SEQUENCE</scope>
</reference>
<organism evidence="2 3">
    <name type="scientific">Trichuris trichiura</name>
    <name type="common">Whipworm</name>
    <name type="synonym">Trichocephalus trichiurus</name>
    <dbReference type="NCBI Taxonomy" id="36087"/>
    <lineage>
        <taxon>Eukaryota</taxon>
        <taxon>Metazoa</taxon>
        <taxon>Ecdysozoa</taxon>
        <taxon>Nematoda</taxon>
        <taxon>Enoplea</taxon>
        <taxon>Dorylaimia</taxon>
        <taxon>Trichinellida</taxon>
        <taxon>Trichuridae</taxon>
        <taxon>Trichuris</taxon>
    </lineage>
</organism>
<evidence type="ECO:0000313" key="3">
    <source>
        <dbReference type="Proteomes" id="UP000030665"/>
    </source>
</evidence>
<accession>A0A077Z4X7</accession>
<protein>
    <submittedName>
        <fullName evidence="2">Uncharacterized protein</fullName>
    </submittedName>
</protein>
<gene>
    <name evidence="2" type="ORF">TTRE_0000295301</name>
</gene>
<feature type="region of interest" description="Disordered" evidence="1">
    <location>
        <begin position="73"/>
        <end position="109"/>
    </location>
</feature>
<evidence type="ECO:0000256" key="1">
    <source>
        <dbReference type="SAM" id="MobiDB-lite"/>
    </source>
</evidence>
<proteinExistence type="predicted"/>
<dbReference type="Proteomes" id="UP000030665">
    <property type="component" value="Unassembled WGS sequence"/>
</dbReference>
<reference evidence="2" key="2">
    <citation type="submission" date="2014-03" db="EMBL/GenBank/DDBJ databases">
        <title>The whipworm genome and dual-species transcriptomics of an intimate host-pathogen interaction.</title>
        <authorList>
            <person name="Foth B.J."/>
            <person name="Tsai I.J."/>
            <person name="Reid A.J."/>
            <person name="Bancroft A.J."/>
            <person name="Nichol S."/>
            <person name="Tracey A."/>
            <person name="Holroyd N."/>
            <person name="Cotton J.A."/>
            <person name="Stanley E.J."/>
            <person name="Zarowiecki M."/>
            <person name="Liu J.Z."/>
            <person name="Huckvale T."/>
            <person name="Cooper P.J."/>
            <person name="Grencis R.K."/>
            <person name="Berriman M."/>
        </authorList>
    </citation>
    <scope>NUCLEOTIDE SEQUENCE [LARGE SCALE GENOMIC DNA]</scope>
</reference>